<name>A0A6M6E7W4_PRIMG</name>
<dbReference type="EMBL" id="CP045273">
    <property type="protein sequence ID" value="QJX80647.1"/>
    <property type="molecule type" value="Genomic_DNA"/>
</dbReference>
<accession>A0A6M6E7W4</accession>
<dbReference type="AlphaFoldDB" id="A0A6M6E7W4"/>
<dbReference type="RefSeq" id="WP_171778642.1">
    <property type="nucleotide sequence ID" value="NZ_CP045273.1"/>
</dbReference>
<geneLocation type="plasmid" evidence="3">
    <name>pfdu301a</name>
</geneLocation>
<sequence>MKTELTGDYLQKNISATREKLEELQAIDKQIAEIYKEPVTDVQKKMITTFVNLAWISIFSVMAFNFLGYHLLLMPILYWVFRGSVISERVSNSLYKKQLDDNEALIDSLYRQKGDKEYELKTISMLETELHNIAMLKQFEAYLQTKQAVTIDKCIELYDRDEKVKTL</sequence>
<dbReference type="Proteomes" id="UP000501076">
    <property type="component" value="Plasmid pFDU301A"/>
</dbReference>
<evidence type="ECO:0000256" key="1">
    <source>
        <dbReference type="SAM" id="Phobius"/>
    </source>
</evidence>
<reference evidence="2 3" key="1">
    <citation type="submission" date="2019-10" db="EMBL/GenBank/DDBJ databases">
        <title>Complete genome sequences for adaption low water activity.</title>
        <authorList>
            <person name="Zhao L."/>
            <person name="Zhong J."/>
        </authorList>
    </citation>
    <scope>NUCLEOTIDE SEQUENCE [LARGE SCALE GENOMIC DNA]</scope>
    <source>
        <strain evidence="2 3">FDU301</strain>
        <plasmid evidence="3">pfdu301a</plasmid>
    </source>
</reference>
<evidence type="ECO:0000313" key="2">
    <source>
        <dbReference type="EMBL" id="QJX80647.1"/>
    </source>
</evidence>
<keyword evidence="1" id="KW-0472">Membrane</keyword>
<keyword evidence="1" id="KW-0812">Transmembrane</keyword>
<evidence type="ECO:0000313" key="3">
    <source>
        <dbReference type="Proteomes" id="UP000501076"/>
    </source>
</evidence>
<keyword evidence="1" id="KW-1133">Transmembrane helix</keyword>
<gene>
    <name evidence="2" type="ORF">FDZ14_31650</name>
</gene>
<protein>
    <submittedName>
        <fullName evidence="2">Uncharacterized protein</fullName>
    </submittedName>
</protein>
<proteinExistence type="predicted"/>
<organism evidence="2 3">
    <name type="scientific">Priestia megaterium</name>
    <name type="common">Bacillus megaterium</name>
    <dbReference type="NCBI Taxonomy" id="1404"/>
    <lineage>
        <taxon>Bacteria</taxon>
        <taxon>Bacillati</taxon>
        <taxon>Bacillota</taxon>
        <taxon>Bacilli</taxon>
        <taxon>Bacillales</taxon>
        <taxon>Bacillaceae</taxon>
        <taxon>Priestia</taxon>
    </lineage>
</organism>
<keyword evidence="2" id="KW-0614">Plasmid</keyword>
<feature type="transmembrane region" description="Helical" evidence="1">
    <location>
        <begin position="53"/>
        <end position="81"/>
    </location>
</feature>